<feature type="compositionally biased region" description="Basic and acidic residues" evidence="1">
    <location>
        <begin position="224"/>
        <end position="234"/>
    </location>
</feature>
<evidence type="ECO:0000256" key="1">
    <source>
        <dbReference type="SAM" id="MobiDB-lite"/>
    </source>
</evidence>
<dbReference type="EMBL" id="JARJLG010000136">
    <property type="protein sequence ID" value="KAJ7738661.1"/>
    <property type="molecule type" value="Genomic_DNA"/>
</dbReference>
<proteinExistence type="predicted"/>
<protein>
    <submittedName>
        <fullName evidence="2">Uncharacterized protein</fullName>
    </submittedName>
</protein>
<reference evidence="2" key="1">
    <citation type="submission" date="2023-03" db="EMBL/GenBank/DDBJ databases">
        <title>Massive genome expansion in bonnet fungi (Mycena s.s.) driven by repeated elements and novel gene families across ecological guilds.</title>
        <authorList>
            <consortium name="Lawrence Berkeley National Laboratory"/>
            <person name="Harder C.B."/>
            <person name="Miyauchi S."/>
            <person name="Viragh M."/>
            <person name="Kuo A."/>
            <person name="Thoen E."/>
            <person name="Andreopoulos B."/>
            <person name="Lu D."/>
            <person name="Skrede I."/>
            <person name="Drula E."/>
            <person name="Henrissat B."/>
            <person name="Morin E."/>
            <person name="Kohler A."/>
            <person name="Barry K."/>
            <person name="LaButti K."/>
            <person name="Morin E."/>
            <person name="Salamov A."/>
            <person name="Lipzen A."/>
            <person name="Mereny Z."/>
            <person name="Hegedus B."/>
            <person name="Baldrian P."/>
            <person name="Stursova M."/>
            <person name="Weitz H."/>
            <person name="Taylor A."/>
            <person name="Grigoriev I.V."/>
            <person name="Nagy L.G."/>
            <person name="Martin F."/>
            <person name="Kauserud H."/>
        </authorList>
    </citation>
    <scope>NUCLEOTIDE SEQUENCE</scope>
    <source>
        <strain evidence="2">CBHHK188m</strain>
    </source>
</reference>
<feature type="region of interest" description="Disordered" evidence="1">
    <location>
        <begin position="215"/>
        <end position="236"/>
    </location>
</feature>
<evidence type="ECO:0000313" key="2">
    <source>
        <dbReference type="EMBL" id="KAJ7738661.1"/>
    </source>
</evidence>
<dbReference type="Proteomes" id="UP001215280">
    <property type="component" value="Unassembled WGS sequence"/>
</dbReference>
<evidence type="ECO:0000313" key="3">
    <source>
        <dbReference type="Proteomes" id="UP001215280"/>
    </source>
</evidence>
<sequence>MGEEVADYFGTRDGRVMAVMQPYIPVPLGFSKSIGADVDVESARALWGAKQGLRLCTCEDMRCASLLIMHVLPPESVGIRVFVHSLRRSTSSTASFVSLSDTGDMDSCDREQDRDTRGVYGGGSGNCEACYGLDDAQPESEKARAGVAQAGQLLVEGSGVEDLIHHRLQRQELPPAAQYAAQPGGTCAGSTGTWQGCDEGWGWALHVPRQELPVKAPSGMGAAADKEQERERDGPSATLLDKVRALDALLRVGALWTLDLKGNDLRVLKRNQTLKVLNLALDVAYLVSLGGNGRYTIHKIGQDTKLDVKSSSCVDHINPIPGDANFGFRAEINSLGVSRTKPQLLPQLGSSWGQVGVKVGAQVVGMANRGSRRPGGYHEG</sequence>
<accession>A0AAD7IBS0</accession>
<comment type="caution">
    <text evidence="2">The sequence shown here is derived from an EMBL/GenBank/DDBJ whole genome shotgun (WGS) entry which is preliminary data.</text>
</comment>
<dbReference type="AlphaFoldDB" id="A0AAD7IBS0"/>
<name>A0AAD7IBS0_9AGAR</name>
<keyword evidence="3" id="KW-1185">Reference proteome</keyword>
<gene>
    <name evidence="2" type="ORF">DFH07DRAFT_778946</name>
</gene>
<organism evidence="2 3">
    <name type="scientific">Mycena maculata</name>
    <dbReference type="NCBI Taxonomy" id="230809"/>
    <lineage>
        <taxon>Eukaryota</taxon>
        <taxon>Fungi</taxon>
        <taxon>Dikarya</taxon>
        <taxon>Basidiomycota</taxon>
        <taxon>Agaricomycotina</taxon>
        <taxon>Agaricomycetes</taxon>
        <taxon>Agaricomycetidae</taxon>
        <taxon>Agaricales</taxon>
        <taxon>Marasmiineae</taxon>
        <taxon>Mycenaceae</taxon>
        <taxon>Mycena</taxon>
    </lineage>
</organism>